<comment type="subcellular location">
    <subcellularLocation>
        <location evidence="1">Cell membrane</location>
        <topology evidence="1">Multi-pass membrane protein</topology>
    </subcellularLocation>
</comment>
<keyword evidence="3" id="KW-0812">Transmembrane</keyword>
<keyword evidence="5" id="KW-0472">Membrane</keyword>
<reference evidence="6 7" key="1">
    <citation type="journal article" date="2018" name="PLoS ONE">
        <title>The draft genome of Kipferlia bialata reveals reductive genome evolution in fornicate parasites.</title>
        <authorList>
            <person name="Tanifuji G."/>
            <person name="Takabayashi S."/>
            <person name="Kume K."/>
            <person name="Takagi M."/>
            <person name="Nakayama T."/>
            <person name="Kamikawa R."/>
            <person name="Inagaki Y."/>
            <person name="Hashimoto T."/>
        </authorList>
    </citation>
    <scope>NUCLEOTIDE SEQUENCE [LARGE SCALE GENOMIC DNA]</scope>
    <source>
        <strain evidence="6">NY0173</strain>
    </source>
</reference>
<feature type="non-terminal residue" evidence="6">
    <location>
        <position position="126"/>
    </location>
</feature>
<proteinExistence type="predicted"/>
<dbReference type="AlphaFoldDB" id="A0A391NYZ4"/>
<evidence type="ECO:0000313" key="7">
    <source>
        <dbReference type="Proteomes" id="UP000265618"/>
    </source>
</evidence>
<evidence type="ECO:0008006" key="8">
    <source>
        <dbReference type="Google" id="ProtNLM"/>
    </source>
</evidence>
<comment type="caution">
    <text evidence="6">The sequence shown here is derived from an EMBL/GenBank/DDBJ whole genome shotgun (WGS) entry which is preliminary data.</text>
</comment>
<keyword evidence="2" id="KW-1003">Cell membrane</keyword>
<keyword evidence="4" id="KW-1133">Transmembrane helix</keyword>
<protein>
    <recommendedName>
        <fullName evidence="8">Multi antimicrobial extrusion protein</fullName>
    </recommendedName>
</protein>
<dbReference type="GO" id="GO:0005886">
    <property type="term" value="C:plasma membrane"/>
    <property type="evidence" value="ECO:0007669"/>
    <property type="project" value="UniProtKB-SubCell"/>
</dbReference>
<evidence type="ECO:0000256" key="3">
    <source>
        <dbReference type="ARBA" id="ARBA00022692"/>
    </source>
</evidence>
<evidence type="ECO:0000256" key="2">
    <source>
        <dbReference type="ARBA" id="ARBA00022475"/>
    </source>
</evidence>
<keyword evidence="7" id="KW-1185">Reference proteome</keyword>
<organism evidence="6 7">
    <name type="scientific">Kipferlia bialata</name>
    <dbReference type="NCBI Taxonomy" id="797122"/>
    <lineage>
        <taxon>Eukaryota</taxon>
        <taxon>Metamonada</taxon>
        <taxon>Carpediemonas-like organisms</taxon>
        <taxon>Kipferlia</taxon>
    </lineage>
</organism>
<accession>A0A391NYZ4</accession>
<dbReference type="InterPro" id="IPR051327">
    <property type="entry name" value="MATE_MepA_subfamily"/>
</dbReference>
<evidence type="ECO:0000256" key="5">
    <source>
        <dbReference type="ARBA" id="ARBA00023136"/>
    </source>
</evidence>
<dbReference type="EMBL" id="BDIP01006696">
    <property type="protein sequence ID" value="GCA64258.1"/>
    <property type="molecule type" value="Genomic_DNA"/>
</dbReference>
<dbReference type="Proteomes" id="UP000265618">
    <property type="component" value="Unassembled WGS sequence"/>
</dbReference>
<name>A0A391NYZ4_9EUKA</name>
<evidence type="ECO:0000256" key="1">
    <source>
        <dbReference type="ARBA" id="ARBA00004651"/>
    </source>
</evidence>
<evidence type="ECO:0000313" key="6">
    <source>
        <dbReference type="EMBL" id="GCA64258.1"/>
    </source>
</evidence>
<evidence type="ECO:0000256" key="4">
    <source>
        <dbReference type="ARBA" id="ARBA00022989"/>
    </source>
</evidence>
<dbReference type="PANTHER" id="PTHR43823:SF3">
    <property type="entry name" value="MULTIDRUG EXPORT PROTEIN MEPA"/>
    <property type="match status" value="1"/>
</dbReference>
<gene>
    <name evidence="6" type="ORF">KIPB_013747</name>
</gene>
<dbReference type="PANTHER" id="PTHR43823">
    <property type="entry name" value="SPORULATION PROTEIN YKVU"/>
    <property type="match status" value="1"/>
</dbReference>
<sequence length="126" mass="13100">MVYDVVSLFASIYHMSSCSEAEHNVGTEASAGEVALSGGLDVDTLATATDVVDVVEGEVKLADSTVRLGTAPLGPLLFWLCFPTAISMSINALYNLADSYFVGKYAGTEGLTALSLATPLEALFAT</sequence>